<reference evidence="6" key="2">
    <citation type="submission" date="2015-04" db="EMBL/GenBank/DDBJ databases">
        <title>A butyrogenic pathway from the amino acid lysine in a human gut commensal.</title>
        <authorList>
            <person name="de Vos W.M."/>
            <person name="Bui N.T.P."/>
            <person name="Plugge C.M."/>
            <person name="Ritari J."/>
        </authorList>
    </citation>
    <scope>NUCLEOTIDE SEQUENCE [LARGE SCALE GENOMIC DNA]</scope>
    <source>
        <strain evidence="6">AF211</strain>
    </source>
</reference>
<dbReference type="PRINTS" id="PR00368">
    <property type="entry name" value="FADPNR"/>
</dbReference>
<dbReference type="PATRIC" id="fig|1297617.4.peg.1065"/>
<gene>
    <name evidence="5" type="ORF">C7373_10347</name>
    <name evidence="4" type="ORF">IB211_01046</name>
</gene>
<proteinExistence type="predicted"/>
<dbReference type="EMBL" id="QEKK01000003">
    <property type="protein sequence ID" value="PVY58760.1"/>
    <property type="molecule type" value="Genomic_DNA"/>
</dbReference>
<protein>
    <submittedName>
        <fullName evidence="4 5">Thioredoxin reductase</fullName>
        <ecNumber evidence="4">1.8.1.9</ecNumber>
    </submittedName>
</protein>
<dbReference type="KEGG" id="ibu:IB211_01046"/>
<evidence type="ECO:0000313" key="4">
    <source>
        <dbReference type="EMBL" id="ALP93439.1"/>
    </source>
</evidence>
<organism evidence="4 6">
    <name type="scientific">Intestinimonas butyriciproducens</name>
    <dbReference type="NCBI Taxonomy" id="1297617"/>
    <lineage>
        <taxon>Bacteria</taxon>
        <taxon>Bacillati</taxon>
        <taxon>Bacillota</taxon>
        <taxon>Clostridia</taxon>
        <taxon>Eubacteriales</taxon>
        <taxon>Intestinimonas</taxon>
    </lineage>
</organism>
<name>A0A0S2W2E5_9FIRM</name>
<dbReference type="Proteomes" id="UP000064844">
    <property type="component" value="Chromosome"/>
</dbReference>
<reference evidence="4 6" key="1">
    <citation type="journal article" date="2015" name="Nat. Commun.">
        <title>Production of butyrate from lysine and the Amadori product fructoselysine by a human gut commensal.</title>
        <authorList>
            <person name="Bui T.P."/>
            <person name="Ritari J."/>
            <person name="Boeren S."/>
            <person name="de Waard P."/>
            <person name="Plugge C.M."/>
            <person name="de Vos W.M."/>
        </authorList>
    </citation>
    <scope>NUCLEOTIDE SEQUENCE [LARGE SCALE GENOMIC DNA]</scope>
    <source>
        <strain evidence="4 6">AF211</strain>
    </source>
</reference>
<dbReference type="GO" id="GO:0004791">
    <property type="term" value="F:thioredoxin-disulfide reductase (NADPH) activity"/>
    <property type="evidence" value="ECO:0007669"/>
    <property type="project" value="UniProtKB-EC"/>
</dbReference>
<dbReference type="EC" id="1.8.1.9" evidence="4"/>
<dbReference type="Proteomes" id="UP000245778">
    <property type="component" value="Unassembled WGS sequence"/>
</dbReference>
<evidence type="ECO:0000313" key="6">
    <source>
        <dbReference type="Proteomes" id="UP000064844"/>
    </source>
</evidence>
<dbReference type="STRING" id="1297617.IB211_01046"/>
<evidence type="ECO:0000313" key="5">
    <source>
        <dbReference type="EMBL" id="PVY58760.1"/>
    </source>
</evidence>
<dbReference type="InterPro" id="IPR023753">
    <property type="entry name" value="FAD/NAD-binding_dom"/>
</dbReference>
<dbReference type="Pfam" id="PF07992">
    <property type="entry name" value="Pyr_redox_2"/>
    <property type="match status" value="1"/>
</dbReference>
<dbReference type="GeneID" id="93229716"/>
<dbReference type="PANTHER" id="PTHR48105">
    <property type="entry name" value="THIOREDOXIN REDUCTASE 1-RELATED-RELATED"/>
    <property type="match status" value="1"/>
</dbReference>
<dbReference type="EMBL" id="CP011307">
    <property type="protein sequence ID" value="ALP93439.1"/>
    <property type="molecule type" value="Genomic_DNA"/>
</dbReference>
<evidence type="ECO:0000259" key="3">
    <source>
        <dbReference type="Pfam" id="PF07992"/>
    </source>
</evidence>
<evidence type="ECO:0000256" key="2">
    <source>
        <dbReference type="ARBA" id="ARBA00023002"/>
    </source>
</evidence>
<dbReference type="OrthoDB" id="9806179at2"/>
<sequence>MSHDIAVIGGGPAGLSAAINARVRNKTVLVVGNDYRESPLYRAERVDNYLGMPGLTGAQLLDAYQRHAEDMGVEFRHGRVLNIMPMEHTCYLSIGTDMEEAGAVILATGVSRGKKFPGEAEFLGRGVSYCATCDGMLYRDKQVVVVGLAPDAAEEANFLQGLGCRVTYVSGKAPEGLDPAIAYVRATKLEIVGEASVTALRAGDEEIPCQCVFLLRHAIPPTDLLPALELENGYIRVDREMRTNLPGVFAAGDCTGLPLQLSKAAGEGLIAGQKAAEYLDGL</sequence>
<dbReference type="RefSeq" id="WP_058117323.1">
    <property type="nucleotide sequence ID" value="NZ_CALICV010000042.1"/>
</dbReference>
<keyword evidence="2 4" id="KW-0560">Oxidoreductase</keyword>
<keyword evidence="1" id="KW-0285">Flavoprotein</keyword>
<evidence type="ECO:0000256" key="1">
    <source>
        <dbReference type="ARBA" id="ARBA00022630"/>
    </source>
</evidence>
<dbReference type="Gene3D" id="3.50.50.60">
    <property type="entry name" value="FAD/NAD(P)-binding domain"/>
    <property type="match status" value="2"/>
</dbReference>
<dbReference type="InterPro" id="IPR050097">
    <property type="entry name" value="Ferredoxin-NADP_redctase_2"/>
</dbReference>
<dbReference type="SUPFAM" id="SSF51905">
    <property type="entry name" value="FAD/NAD(P)-binding domain"/>
    <property type="match status" value="1"/>
</dbReference>
<evidence type="ECO:0000313" key="7">
    <source>
        <dbReference type="Proteomes" id="UP000245778"/>
    </source>
</evidence>
<feature type="domain" description="FAD/NAD(P)-binding" evidence="3">
    <location>
        <begin position="4"/>
        <end position="268"/>
    </location>
</feature>
<dbReference type="PRINTS" id="PR00469">
    <property type="entry name" value="PNDRDTASEII"/>
</dbReference>
<reference evidence="5 7" key="3">
    <citation type="submission" date="2018-04" db="EMBL/GenBank/DDBJ databases">
        <title>Genomic Encyclopedia of Type Strains, Phase IV (KMG-IV): sequencing the most valuable type-strain genomes for metagenomic binning, comparative biology and taxonomic classification.</title>
        <authorList>
            <person name="Goeker M."/>
        </authorList>
    </citation>
    <scope>NUCLEOTIDE SEQUENCE [LARGE SCALE GENOMIC DNA]</scope>
    <source>
        <strain evidence="5 7">DSM 26588</strain>
    </source>
</reference>
<accession>A0A0S2W2E5</accession>
<keyword evidence="6" id="KW-1185">Reference proteome</keyword>
<dbReference type="eggNOG" id="COG0492">
    <property type="taxonomic scope" value="Bacteria"/>
</dbReference>
<dbReference type="InterPro" id="IPR036188">
    <property type="entry name" value="FAD/NAD-bd_sf"/>
</dbReference>
<dbReference type="AlphaFoldDB" id="A0A0S2W2E5"/>